<dbReference type="OrthoDB" id="673623at2759"/>
<dbReference type="AlphaFoldDB" id="A0A368PIZ9"/>
<dbReference type="PANTHER" id="PTHR33065:SF167">
    <property type="entry name" value="DUF6598 DOMAIN-CONTAINING PROTEIN"/>
    <property type="match status" value="1"/>
</dbReference>
<reference evidence="4" key="2">
    <citation type="submission" date="2015-07" db="EMBL/GenBank/DDBJ databases">
        <authorList>
            <person name="Noorani M."/>
        </authorList>
    </citation>
    <scope>NUCLEOTIDE SEQUENCE</scope>
    <source>
        <strain evidence="4">Yugu1</strain>
    </source>
</reference>
<proteinExistence type="predicted"/>
<gene>
    <name evidence="4" type="ORF">SETIT_1G086500v2</name>
</gene>
<evidence type="ECO:0000256" key="1">
    <source>
        <dbReference type="SAM" id="MobiDB-lite"/>
    </source>
</evidence>
<protein>
    <recommendedName>
        <fullName evidence="3">DUF6598 domain-containing protein</fullName>
    </recommendedName>
</protein>
<feature type="chain" id="PRO_5016628823" description="DUF6598 domain-containing protein" evidence="2">
    <location>
        <begin position="20"/>
        <end position="501"/>
    </location>
</feature>
<dbReference type="PANTHER" id="PTHR33065">
    <property type="entry name" value="OS07G0486400 PROTEIN"/>
    <property type="match status" value="1"/>
</dbReference>
<sequence>MHILSHSILRLLLRPKVAASPAPMRRLFSTSRPLPSPMASAPLRWWRLPIHPFPHGSRSMASGSGVRGEEESGKPDSRPLIPSVKDIMISLGEHSQRMKNVENSDTTKEFCEGGRRSMDAIYGDEEYHRKTVEGTDGKRETWGKWGGVLVDKDRRETKGREGQIMVGGDEENMSCAAEILRYSVDRVVPLNILPDSSHRDASIYRDTSGWKKEFRIVDRRETRLEAMMLSNPTDCVMDEEYGTCMWHRPRRMLQIFSLKVAKIPVDAGKIELYGYIAARDDLEPLLNYVVNVSRDDPIIVEQGSLITMAPKRGIKLGYDTLIEYDMKIKTGEHEKDDLQLIDGVSVIGIMGTPNWSVFTSRIIGNCGAIDISASRLDHAVEATVEVVISEVQGGFNMRLGCFISEFDEEIQLFDGTIGEPRCLTRYVIAVVIGTQMDMKFKVGAGSFRSSEHCCSFTAHNHGHDDQLIETDFALISVKVTWSVLPGGWSSDFMQALLKSWA</sequence>
<accession>A0A368PIZ9</accession>
<keyword evidence="2" id="KW-0732">Signal</keyword>
<organism evidence="4">
    <name type="scientific">Setaria italica</name>
    <name type="common">Foxtail millet</name>
    <name type="synonym">Panicum italicum</name>
    <dbReference type="NCBI Taxonomy" id="4555"/>
    <lineage>
        <taxon>Eukaryota</taxon>
        <taxon>Viridiplantae</taxon>
        <taxon>Streptophyta</taxon>
        <taxon>Embryophyta</taxon>
        <taxon>Tracheophyta</taxon>
        <taxon>Spermatophyta</taxon>
        <taxon>Magnoliopsida</taxon>
        <taxon>Liliopsida</taxon>
        <taxon>Poales</taxon>
        <taxon>Poaceae</taxon>
        <taxon>PACMAD clade</taxon>
        <taxon>Panicoideae</taxon>
        <taxon>Panicodae</taxon>
        <taxon>Paniceae</taxon>
        <taxon>Cenchrinae</taxon>
        <taxon>Setaria</taxon>
    </lineage>
</organism>
<feature type="compositionally biased region" description="Basic and acidic residues" evidence="1">
    <location>
        <begin position="67"/>
        <end position="77"/>
    </location>
</feature>
<reference evidence="4" key="1">
    <citation type="journal article" date="2012" name="Nat. Biotechnol.">
        <title>Reference genome sequence of the model plant Setaria.</title>
        <authorList>
            <person name="Bennetzen J.L."/>
            <person name="Schmutz J."/>
            <person name="Wang H."/>
            <person name="Percifield R."/>
            <person name="Hawkins J."/>
            <person name="Pontaroli A.C."/>
            <person name="Estep M."/>
            <person name="Feng L."/>
            <person name="Vaughn J.N."/>
            <person name="Grimwood J."/>
            <person name="Jenkins J."/>
            <person name="Barry K."/>
            <person name="Lindquist E."/>
            <person name="Hellsten U."/>
            <person name="Deshpande S."/>
            <person name="Wang X."/>
            <person name="Wu X."/>
            <person name="Mitros T."/>
            <person name="Triplett J."/>
            <person name="Yang X."/>
            <person name="Ye C.Y."/>
            <person name="Mauro-Herrera M."/>
            <person name="Wang L."/>
            <person name="Li P."/>
            <person name="Sharma M."/>
            <person name="Sharma R."/>
            <person name="Ronald P.C."/>
            <person name="Panaud O."/>
            <person name="Kellogg E.A."/>
            <person name="Brutnell T.P."/>
            <person name="Doust A.N."/>
            <person name="Tuskan G.A."/>
            <person name="Rokhsar D."/>
            <person name="Devos K.M."/>
        </authorList>
    </citation>
    <scope>NUCLEOTIDE SEQUENCE [LARGE SCALE GENOMIC DNA]</scope>
    <source>
        <strain evidence="4">Yugu1</strain>
    </source>
</reference>
<dbReference type="Pfam" id="PF20241">
    <property type="entry name" value="DUF6598"/>
    <property type="match status" value="1"/>
</dbReference>
<name>A0A368PIZ9_SETIT</name>
<dbReference type="InterPro" id="IPR046533">
    <property type="entry name" value="DUF6598"/>
</dbReference>
<evidence type="ECO:0000313" key="4">
    <source>
        <dbReference type="EMBL" id="RCV05464.1"/>
    </source>
</evidence>
<evidence type="ECO:0000259" key="3">
    <source>
        <dbReference type="Pfam" id="PF20241"/>
    </source>
</evidence>
<feature type="domain" description="DUF6598" evidence="3">
    <location>
        <begin position="252"/>
        <end position="479"/>
    </location>
</feature>
<dbReference type="STRING" id="4555.A0A368PIZ9"/>
<feature type="signal peptide" evidence="2">
    <location>
        <begin position="1"/>
        <end position="19"/>
    </location>
</feature>
<evidence type="ECO:0000256" key="2">
    <source>
        <dbReference type="SAM" id="SignalP"/>
    </source>
</evidence>
<dbReference type="EMBL" id="CM003528">
    <property type="protein sequence ID" value="RCV05464.1"/>
    <property type="molecule type" value="Genomic_DNA"/>
</dbReference>
<feature type="region of interest" description="Disordered" evidence="1">
    <location>
        <begin position="57"/>
        <end position="81"/>
    </location>
</feature>